<gene>
    <name evidence="7" type="primary">mltG</name>
    <name evidence="8" type="ORF">A2856_03200</name>
</gene>
<comment type="caution">
    <text evidence="8">The sequence shown here is derived from an EMBL/GenBank/DDBJ whole genome shotgun (WGS) entry which is preliminary data.</text>
</comment>
<name>A0A1F7TL80_9BACT</name>
<keyword evidence="1 7" id="KW-1003">Cell membrane</keyword>
<evidence type="ECO:0000256" key="5">
    <source>
        <dbReference type="ARBA" id="ARBA00023239"/>
    </source>
</evidence>
<evidence type="ECO:0000313" key="8">
    <source>
        <dbReference type="EMBL" id="OGL66746.1"/>
    </source>
</evidence>
<proteinExistence type="inferred from homology"/>
<dbReference type="GO" id="GO:0009252">
    <property type="term" value="P:peptidoglycan biosynthetic process"/>
    <property type="evidence" value="ECO:0007669"/>
    <property type="project" value="UniProtKB-UniRule"/>
</dbReference>
<dbReference type="PANTHER" id="PTHR30518:SF2">
    <property type="entry name" value="ENDOLYTIC MUREIN TRANSGLYCOSYLASE"/>
    <property type="match status" value="1"/>
</dbReference>
<protein>
    <recommendedName>
        <fullName evidence="7">Endolytic murein transglycosylase</fullName>
        <ecNumber evidence="7">4.2.2.29</ecNumber>
    </recommendedName>
    <alternativeName>
        <fullName evidence="7">Peptidoglycan lytic transglycosylase</fullName>
    </alternativeName>
    <alternativeName>
        <fullName evidence="7">Peptidoglycan polymerization terminase</fullName>
    </alternativeName>
</protein>
<dbReference type="Proteomes" id="UP000177885">
    <property type="component" value="Unassembled WGS sequence"/>
</dbReference>
<dbReference type="GO" id="GO:0005886">
    <property type="term" value="C:plasma membrane"/>
    <property type="evidence" value="ECO:0007669"/>
    <property type="project" value="UniProtKB-UniRule"/>
</dbReference>
<dbReference type="NCBIfam" id="TIGR00247">
    <property type="entry name" value="endolytic transglycosylase MltG"/>
    <property type="match status" value="1"/>
</dbReference>
<evidence type="ECO:0000256" key="2">
    <source>
        <dbReference type="ARBA" id="ARBA00022692"/>
    </source>
</evidence>
<dbReference type="AlphaFoldDB" id="A0A1F7TL80"/>
<dbReference type="PANTHER" id="PTHR30518">
    <property type="entry name" value="ENDOLYTIC MUREIN TRANSGLYCOSYLASE"/>
    <property type="match status" value="1"/>
</dbReference>
<keyword evidence="3 7" id="KW-1133">Transmembrane helix</keyword>
<evidence type="ECO:0000256" key="4">
    <source>
        <dbReference type="ARBA" id="ARBA00023136"/>
    </source>
</evidence>
<dbReference type="Gene3D" id="3.30.1490.480">
    <property type="entry name" value="Endolytic murein transglycosylase"/>
    <property type="match status" value="1"/>
</dbReference>
<dbReference type="Pfam" id="PF02618">
    <property type="entry name" value="YceG"/>
    <property type="match status" value="1"/>
</dbReference>
<dbReference type="GO" id="GO:0071555">
    <property type="term" value="P:cell wall organization"/>
    <property type="evidence" value="ECO:0007669"/>
    <property type="project" value="UniProtKB-KW"/>
</dbReference>
<dbReference type="EMBL" id="MGDT01000006">
    <property type="protein sequence ID" value="OGL66746.1"/>
    <property type="molecule type" value="Genomic_DNA"/>
</dbReference>
<keyword evidence="5 7" id="KW-0456">Lyase</keyword>
<reference evidence="8 9" key="1">
    <citation type="journal article" date="2016" name="Nat. Commun.">
        <title>Thousands of microbial genomes shed light on interconnected biogeochemical processes in an aquifer system.</title>
        <authorList>
            <person name="Anantharaman K."/>
            <person name="Brown C.T."/>
            <person name="Hug L.A."/>
            <person name="Sharon I."/>
            <person name="Castelle C.J."/>
            <person name="Probst A.J."/>
            <person name="Thomas B.C."/>
            <person name="Singh A."/>
            <person name="Wilkins M.J."/>
            <person name="Karaoz U."/>
            <person name="Brodie E.L."/>
            <person name="Williams K.H."/>
            <person name="Hubbard S.S."/>
            <person name="Banfield J.F."/>
        </authorList>
    </citation>
    <scope>NUCLEOTIDE SEQUENCE [LARGE SCALE GENOMIC DNA]</scope>
</reference>
<comment type="catalytic activity">
    <reaction evidence="7">
        <text>a peptidoglycan chain = a peptidoglycan chain with N-acetyl-1,6-anhydromuramyl-[peptide] at the reducing end + a peptidoglycan chain with N-acetylglucosamine at the non-reducing end.</text>
        <dbReference type="EC" id="4.2.2.29"/>
    </reaction>
</comment>
<dbReference type="STRING" id="1802385.A2856_03200"/>
<organism evidence="8 9">
    <name type="scientific">Candidatus Uhrbacteria bacterium RIFCSPHIGHO2_01_FULL_63_20</name>
    <dbReference type="NCBI Taxonomy" id="1802385"/>
    <lineage>
        <taxon>Bacteria</taxon>
        <taxon>Candidatus Uhriibacteriota</taxon>
    </lineage>
</organism>
<evidence type="ECO:0000256" key="1">
    <source>
        <dbReference type="ARBA" id="ARBA00022475"/>
    </source>
</evidence>
<dbReference type="InterPro" id="IPR003770">
    <property type="entry name" value="MLTG-like"/>
</dbReference>
<dbReference type="CDD" id="cd08010">
    <property type="entry name" value="MltG_like"/>
    <property type="match status" value="1"/>
</dbReference>
<accession>A0A1F7TL80</accession>
<evidence type="ECO:0000256" key="7">
    <source>
        <dbReference type="HAMAP-Rule" id="MF_02065"/>
    </source>
</evidence>
<dbReference type="HAMAP" id="MF_02065">
    <property type="entry name" value="MltG"/>
    <property type="match status" value="1"/>
</dbReference>
<evidence type="ECO:0000256" key="3">
    <source>
        <dbReference type="ARBA" id="ARBA00022989"/>
    </source>
</evidence>
<dbReference type="EC" id="4.2.2.29" evidence="7"/>
<comment type="function">
    <text evidence="7">Functions as a peptidoglycan terminase that cleaves nascent peptidoglycan strands endolytically to terminate their elongation.</text>
</comment>
<keyword evidence="4 7" id="KW-0472">Membrane</keyword>
<keyword evidence="6 7" id="KW-0961">Cell wall biogenesis/degradation</keyword>
<comment type="similarity">
    <text evidence="7">Belongs to the transglycosylase MltG family.</text>
</comment>
<dbReference type="GO" id="GO:0008932">
    <property type="term" value="F:lytic endotransglycosylase activity"/>
    <property type="evidence" value="ECO:0007669"/>
    <property type="project" value="UniProtKB-UniRule"/>
</dbReference>
<sequence>MSRLLVFLAISSLISGAAWIGTAAYDALLIAPGPDTAAASFTIEPGATVKTVAAGLEREGVIRGAFGFELFARVTRTAESFKAGTYQLRRPMSYASAIATLTVATRAQEVELTIPEGLTARRIGELVRAALPHVTAREWEIASEGLEGRLFPDTYRFRFDATVEDVVTKMQETLDRRLAENGVAKDDAFPRILILASIIEREVRSSEDMKLVADVFRKRLDIGMALQADSTVNYVTGGDDPSVSYEDLKIDSPYNTYKHPGLPPGPISNPGMNAILAAAQPEPNPYYYFLTTPEGEVKYARTFEEHQLNRARYLK</sequence>
<feature type="site" description="Important for catalytic activity" evidence="7">
    <location>
        <position position="202"/>
    </location>
</feature>
<keyword evidence="2 7" id="KW-0812">Transmembrane</keyword>
<evidence type="ECO:0000313" key="9">
    <source>
        <dbReference type="Proteomes" id="UP000177885"/>
    </source>
</evidence>
<evidence type="ECO:0000256" key="6">
    <source>
        <dbReference type="ARBA" id="ARBA00023316"/>
    </source>
</evidence>